<dbReference type="Gene3D" id="3.30.300.30">
    <property type="match status" value="1"/>
</dbReference>
<dbReference type="Pfam" id="PF13193">
    <property type="entry name" value="AMP-binding_C"/>
    <property type="match status" value="1"/>
</dbReference>
<dbReference type="AlphaFoldDB" id="A0A0F9PKD9"/>
<dbReference type="PANTHER" id="PTHR43767:SF1">
    <property type="entry name" value="NONRIBOSOMAL PEPTIDE SYNTHASE PES1 (EUROFUNG)-RELATED"/>
    <property type="match status" value="1"/>
</dbReference>
<name>A0A0F9PKD9_9ZZZZ</name>
<dbReference type="InterPro" id="IPR025110">
    <property type="entry name" value="AMP-bd_C"/>
</dbReference>
<reference evidence="2" key="1">
    <citation type="journal article" date="2015" name="Nature">
        <title>Complex archaea that bridge the gap between prokaryotes and eukaryotes.</title>
        <authorList>
            <person name="Spang A."/>
            <person name="Saw J.H."/>
            <person name="Jorgensen S.L."/>
            <person name="Zaremba-Niedzwiedzka K."/>
            <person name="Martijn J."/>
            <person name="Lind A.E."/>
            <person name="van Eijk R."/>
            <person name="Schleper C."/>
            <person name="Guy L."/>
            <person name="Ettema T.J."/>
        </authorList>
    </citation>
    <scope>NUCLEOTIDE SEQUENCE</scope>
</reference>
<comment type="caution">
    <text evidence="2">The sequence shown here is derived from an EMBL/GenBank/DDBJ whole genome shotgun (WGS) entry which is preliminary data.</text>
</comment>
<protein>
    <recommendedName>
        <fullName evidence="1">AMP-binding enzyme C-terminal domain-containing protein</fullName>
    </recommendedName>
</protein>
<proteinExistence type="predicted"/>
<dbReference type="PANTHER" id="PTHR43767">
    <property type="entry name" value="LONG-CHAIN-FATTY-ACID--COA LIGASE"/>
    <property type="match status" value="1"/>
</dbReference>
<feature type="domain" description="AMP-binding enzyme C-terminal" evidence="1">
    <location>
        <begin position="95"/>
        <end position="170"/>
    </location>
</feature>
<dbReference type="EMBL" id="LAZR01006226">
    <property type="protein sequence ID" value="KKM93747.1"/>
    <property type="molecule type" value="Genomic_DNA"/>
</dbReference>
<accession>A0A0F9PKD9</accession>
<evidence type="ECO:0000313" key="2">
    <source>
        <dbReference type="EMBL" id="KKM93747.1"/>
    </source>
</evidence>
<evidence type="ECO:0000259" key="1">
    <source>
        <dbReference type="Pfam" id="PF13193"/>
    </source>
</evidence>
<feature type="non-terminal residue" evidence="2">
    <location>
        <position position="1"/>
    </location>
</feature>
<organism evidence="2">
    <name type="scientific">marine sediment metagenome</name>
    <dbReference type="NCBI Taxonomy" id="412755"/>
    <lineage>
        <taxon>unclassified sequences</taxon>
        <taxon>metagenomes</taxon>
        <taxon>ecological metagenomes</taxon>
    </lineage>
</organism>
<dbReference type="InterPro" id="IPR050237">
    <property type="entry name" value="ATP-dep_AMP-bd_enzyme"/>
</dbReference>
<gene>
    <name evidence="2" type="ORF">LCGC14_1205220</name>
</gene>
<dbReference type="GO" id="GO:0016878">
    <property type="term" value="F:acid-thiol ligase activity"/>
    <property type="evidence" value="ECO:0007669"/>
    <property type="project" value="UniProtKB-ARBA"/>
</dbReference>
<dbReference type="SUPFAM" id="SSF56801">
    <property type="entry name" value="Acetyl-CoA synthetase-like"/>
    <property type="match status" value="1"/>
</dbReference>
<sequence length="185" mass="18817">PPMDGVTLALGPADDVDDAGNGDAGDGADGALPMRVRHGAGLLGYADAQGGIAAPAPEIWATGDLVRLHEGDRVEVLGRADHAVNRDGLLVHMGEIEACLTRAEGVGQAAVVAAGHSRRGAGLAAFCTLARPGAATKETILAHCREMLPARAVPDRLVLLDALPMLASGKVDRRSLADRGDTGPS</sequence>
<dbReference type="InterPro" id="IPR045851">
    <property type="entry name" value="AMP-bd_C_sf"/>
</dbReference>